<evidence type="ECO:0000313" key="8">
    <source>
        <dbReference type="Proteomes" id="UP000254047"/>
    </source>
</evidence>
<feature type="transmembrane region" description="Helical" evidence="5">
    <location>
        <begin position="27"/>
        <end position="47"/>
    </location>
</feature>
<keyword evidence="2 5" id="KW-0812">Transmembrane</keyword>
<organism evidence="6 8">
    <name type="scientific">Staphylococcus petrasii</name>
    <dbReference type="NCBI Taxonomy" id="1276936"/>
    <lineage>
        <taxon>Bacteria</taxon>
        <taxon>Bacillati</taxon>
        <taxon>Bacillota</taxon>
        <taxon>Bacilli</taxon>
        <taxon>Bacillales</taxon>
        <taxon>Staphylococcaceae</taxon>
        <taxon>Staphylococcus</taxon>
    </lineage>
</organism>
<keyword evidence="9" id="KW-1185">Reference proteome</keyword>
<accession>A0A380FYC2</accession>
<dbReference type="InterPro" id="IPR019109">
    <property type="entry name" value="MamF_MmsF"/>
</dbReference>
<evidence type="ECO:0000256" key="4">
    <source>
        <dbReference type="ARBA" id="ARBA00023136"/>
    </source>
</evidence>
<reference evidence="7 9" key="2">
    <citation type="submission" date="2019-04" db="EMBL/GenBank/DDBJ databases">
        <title>Genomic characterization of Staphylococcus petrasii strains.</title>
        <authorList>
            <person name="Vrbovska V."/>
            <person name="Kovarovic V."/>
            <person name="Maslanova I."/>
            <person name="Indrakova A."/>
            <person name="Petras P."/>
            <person name="Sedo O."/>
            <person name="Svec P."/>
            <person name="Fisarova L."/>
            <person name="Sedlacek I."/>
            <person name="Doskar J."/>
            <person name="Pantucek R."/>
        </authorList>
    </citation>
    <scope>NUCLEOTIDE SEQUENCE [LARGE SCALE GENOMIC DNA]</scope>
    <source>
        <strain evidence="7 9">P5404</strain>
    </source>
</reference>
<gene>
    <name evidence="7" type="ORF">BJR09_09275</name>
    <name evidence="6" type="ORF">NCTC13830_00303</name>
</gene>
<evidence type="ECO:0000256" key="1">
    <source>
        <dbReference type="ARBA" id="ARBA00004141"/>
    </source>
</evidence>
<evidence type="ECO:0000313" key="9">
    <source>
        <dbReference type="Proteomes" id="UP000297598"/>
    </source>
</evidence>
<dbReference type="EMBL" id="UHDO01000001">
    <property type="protein sequence ID" value="SUM42781.1"/>
    <property type="molecule type" value="Genomic_DNA"/>
</dbReference>
<evidence type="ECO:0000256" key="5">
    <source>
        <dbReference type="SAM" id="Phobius"/>
    </source>
</evidence>
<protein>
    <submittedName>
        <fullName evidence="6">Uncharacterized protein conserved in bacteria</fullName>
    </submittedName>
</protein>
<proteinExistence type="predicted"/>
<evidence type="ECO:0000313" key="7">
    <source>
        <dbReference type="EMBL" id="TGE16304.1"/>
    </source>
</evidence>
<reference evidence="6 8" key="1">
    <citation type="submission" date="2018-06" db="EMBL/GenBank/DDBJ databases">
        <authorList>
            <consortium name="Pathogen Informatics"/>
            <person name="Doyle S."/>
        </authorList>
    </citation>
    <scope>NUCLEOTIDE SEQUENCE [LARGE SCALE GENOMIC DNA]</scope>
    <source>
        <strain evidence="6 8">NCTC13830</strain>
    </source>
</reference>
<dbReference type="RefSeq" id="WP_103298175.1">
    <property type="nucleotide sequence ID" value="NZ_PPQT01000062.1"/>
</dbReference>
<keyword evidence="3 5" id="KW-1133">Transmembrane helix</keyword>
<dbReference type="OrthoDB" id="2328241at2"/>
<dbReference type="Pfam" id="PF09685">
    <property type="entry name" value="MamF_MmsF"/>
    <property type="match status" value="1"/>
</dbReference>
<dbReference type="AlphaFoldDB" id="A0A380FYC2"/>
<dbReference type="EMBL" id="SRLS01000015">
    <property type="protein sequence ID" value="TGE16304.1"/>
    <property type="molecule type" value="Genomic_DNA"/>
</dbReference>
<evidence type="ECO:0000313" key="6">
    <source>
        <dbReference type="EMBL" id="SUM42781.1"/>
    </source>
</evidence>
<dbReference type="Proteomes" id="UP000297598">
    <property type="component" value="Unassembled WGS sequence"/>
</dbReference>
<dbReference type="Proteomes" id="UP000254047">
    <property type="component" value="Unassembled WGS sequence"/>
</dbReference>
<feature type="transmembrane region" description="Helical" evidence="5">
    <location>
        <begin position="93"/>
        <end position="114"/>
    </location>
</feature>
<evidence type="ECO:0000256" key="3">
    <source>
        <dbReference type="ARBA" id="ARBA00022989"/>
    </source>
</evidence>
<name>A0A380FYC2_9STAP</name>
<comment type="subcellular location">
    <subcellularLocation>
        <location evidence="1">Membrane</location>
        <topology evidence="1">Multi-pass membrane protein</topology>
    </subcellularLocation>
</comment>
<feature type="transmembrane region" description="Helical" evidence="5">
    <location>
        <begin position="59"/>
        <end position="81"/>
    </location>
</feature>
<keyword evidence="4 5" id="KW-0472">Membrane</keyword>
<evidence type="ECO:0000256" key="2">
    <source>
        <dbReference type="ARBA" id="ARBA00022692"/>
    </source>
</evidence>
<sequence>MEDLRKSYYHKQADYYGNKNENIASSLSYLSVFFAPVILPIIMWIVASPPVSTHARKALFNHIITWVCFALVPFALMFFAGGMNSATTNADNWLVFSSWIIAVILVVTGIYLFIVNIVRGIKLLLV</sequence>